<feature type="transmembrane region" description="Helical" evidence="1">
    <location>
        <begin position="306"/>
        <end position="327"/>
    </location>
</feature>
<evidence type="ECO:0000256" key="1">
    <source>
        <dbReference type="SAM" id="Phobius"/>
    </source>
</evidence>
<organism evidence="2 3">
    <name type="scientific">Lactobacillus delbrueckii</name>
    <dbReference type="NCBI Taxonomy" id="1584"/>
    <lineage>
        <taxon>Bacteria</taxon>
        <taxon>Bacillati</taxon>
        <taxon>Bacillota</taxon>
        <taxon>Bacilli</taxon>
        <taxon>Lactobacillales</taxon>
        <taxon>Lactobacillaceae</taxon>
        <taxon>Lactobacillus</taxon>
    </lineage>
</organism>
<feature type="transmembrane region" description="Helical" evidence="1">
    <location>
        <begin position="122"/>
        <end position="140"/>
    </location>
</feature>
<gene>
    <name evidence="2" type="ORF">PF586_03315</name>
</gene>
<name>A0AAW5YV03_9LACO</name>
<dbReference type="Proteomes" id="UP001210502">
    <property type="component" value="Unassembled WGS sequence"/>
</dbReference>
<sequence length="389" mass="43562">MGKTQTLSVEKIFCGILFLLVLLNGLGSLAVFSDNASFAFLQNALQIPLYVILVFLIVFKLSQQKITNKNIGIYFSAFLIGCILLLGYIQSDKASFFRAFLLILAAKDIDIKKILRVCRRAYVISIVVGVTLFFLGISVGNQRRNFIGWGFVHPNVTGQILLMIVLLWIGEHNELPLKKLSLISIVFGGGIYCLTGSRTAATSLICVSILLPIISFFMKKGKSKILCVTHPAFLLLTYIFAVTLTTSKFVQFLDNIFVNRIFLNYYALNKFGIKPFGQNVNLETTETVYNAIHNVWWSGTTVDSTYMTAILTLGIIPSIIWSAAYVYSMRTIYKSKNYVLFGIAIILCFEAFSETGMIDIYYSFTLFCITAKVGKCNMGTWRKSSKTLP</sequence>
<comment type="caution">
    <text evidence="2">The sequence shown here is derived from an EMBL/GenBank/DDBJ whole genome shotgun (WGS) entry which is preliminary data.</text>
</comment>
<feature type="transmembrane region" description="Helical" evidence="1">
    <location>
        <begin position="146"/>
        <end position="169"/>
    </location>
</feature>
<evidence type="ECO:0000313" key="3">
    <source>
        <dbReference type="Proteomes" id="UP001210502"/>
    </source>
</evidence>
<feature type="transmembrane region" description="Helical" evidence="1">
    <location>
        <begin position="38"/>
        <end position="59"/>
    </location>
</feature>
<dbReference type="EMBL" id="JAQIEY010000006">
    <property type="protein sequence ID" value="MDA3767519.1"/>
    <property type="molecule type" value="Genomic_DNA"/>
</dbReference>
<feature type="transmembrane region" description="Helical" evidence="1">
    <location>
        <begin position="71"/>
        <end position="89"/>
    </location>
</feature>
<evidence type="ECO:0008006" key="4">
    <source>
        <dbReference type="Google" id="ProtNLM"/>
    </source>
</evidence>
<dbReference type="RefSeq" id="WP_271024307.1">
    <property type="nucleotide sequence ID" value="NZ_JAQIEY010000006.1"/>
</dbReference>
<feature type="transmembrane region" description="Helical" evidence="1">
    <location>
        <begin position="339"/>
        <end position="362"/>
    </location>
</feature>
<proteinExistence type="predicted"/>
<feature type="transmembrane region" description="Helical" evidence="1">
    <location>
        <begin position="12"/>
        <end position="32"/>
    </location>
</feature>
<reference evidence="2" key="1">
    <citation type="submission" date="2023-01" db="EMBL/GenBank/DDBJ databases">
        <title>Sequencing of the bacterial strains from artisanal fermented milk Matsoni.</title>
        <authorList>
            <person name="Rozman V."/>
            <person name="Accetto T."/>
            <person name="Bogovic Matijasic B."/>
        </authorList>
    </citation>
    <scope>NUCLEOTIDE SEQUENCE</scope>
    <source>
        <strain evidence="2">Lbl333</strain>
    </source>
</reference>
<feature type="transmembrane region" description="Helical" evidence="1">
    <location>
        <begin position="225"/>
        <end position="244"/>
    </location>
</feature>
<keyword evidence="1" id="KW-0472">Membrane</keyword>
<evidence type="ECO:0000313" key="2">
    <source>
        <dbReference type="EMBL" id="MDA3767519.1"/>
    </source>
</evidence>
<keyword evidence="1" id="KW-0812">Transmembrane</keyword>
<accession>A0AAW5YV03</accession>
<protein>
    <recommendedName>
        <fullName evidence="4">Polymerase</fullName>
    </recommendedName>
</protein>
<feature type="transmembrane region" description="Helical" evidence="1">
    <location>
        <begin position="200"/>
        <end position="218"/>
    </location>
</feature>
<dbReference type="AlphaFoldDB" id="A0AAW5YV03"/>
<keyword evidence="1" id="KW-1133">Transmembrane helix</keyword>